<keyword evidence="2" id="KW-0808">Transferase</keyword>
<accession>A0A7G9WD46</accession>
<evidence type="ECO:0000259" key="1">
    <source>
        <dbReference type="PROSITE" id="PS50404"/>
    </source>
</evidence>
<dbReference type="RefSeq" id="WP_246451950.1">
    <property type="nucleotide sequence ID" value="NZ_CP058559.1"/>
</dbReference>
<reference evidence="2 3" key="1">
    <citation type="submission" date="2020-07" db="EMBL/GenBank/DDBJ databases">
        <title>Alkalicella. sp. LB2 genome.</title>
        <authorList>
            <person name="Postec A."/>
            <person name="Quemeneur M."/>
        </authorList>
    </citation>
    <scope>NUCLEOTIDE SEQUENCE [LARGE SCALE GENOMIC DNA]</scope>
    <source>
        <strain evidence="2 3">LB2</strain>
    </source>
</reference>
<dbReference type="PANTHER" id="PTHR43968">
    <property type="match status" value="1"/>
</dbReference>
<keyword evidence="3" id="KW-1185">Reference proteome</keyword>
<dbReference type="PROSITE" id="PS00195">
    <property type="entry name" value="GLUTAREDOXIN_1"/>
    <property type="match status" value="1"/>
</dbReference>
<dbReference type="Pfam" id="PF00462">
    <property type="entry name" value="Glutaredoxin"/>
    <property type="match status" value="1"/>
</dbReference>
<dbReference type="GO" id="GO:0005737">
    <property type="term" value="C:cytoplasm"/>
    <property type="evidence" value="ECO:0007669"/>
    <property type="project" value="TreeGrafter"/>
</dbReference>
<feature type="domain" description="GST N-terminal" evidence="1">
    <location>
        <begin position="14"/>
        <end position="89"/>
    </location>
</feature>
<evidence type="ECO:0000313" key="2">
    <source>
        <dbReference type="EMBL" id="QNO16608.1"/>
    </source>
</evidence>
<dbReference type="PANTHER" id="PTHR43968:SF6">
    <property type="entry name" value="GLUTATHIONE S-TRANSFERASE OMEGA"/>
    <property type="match status" value="1"/>
</dbReference>
<organism evidence="2 3">
    <name type="scientific">Alkalicella caledoniensis</name>
    <dbReference type="NCBI Taxonomy" id="2731377"/>
    <lineage>
        <taxon>Bacteria</taxon>
        <taxon>Bacillati</taxon>
        <taxon>Bacillota</taxon>
        <taxon>Clostridia</taxon>
        <taxon>Eubacteriales</taxon>
        <taxon>Proteinivoracaceae</taxon>
        <taxon>Alkalicella</taxon>
    </lineage>
</organism>
<dbReference type="InterPro" id="IPR011767">
    <property type="entry name" value="GLR_AS"/>
</dbReference>
<dbReference type="InterPro" id="IPR002109">
    <property type="entry name" value="Glutaredoxin"/>
</dbReference>
<dbReference type="PROSITE" id="PS51354">
    <property type="entry name" value="GLUTAREDOXIN_2"/>
    <property type="match status" value="1"/>
</dbReference>
<proteinExistence type="predicted"/>
<dbReference type="GO" id="GO:0016740">
    <property type="term" value="F:transferase activity"/>
    <property type="evidence" value="ECO:0007669"/>
    <property type="project" value="UniProtKB-KW"/>
</dbReference>
<dbReference type="InterPro" id="IPR004045">
    <property type="entry name" value="Glutathione_S-Trfase_N"/>
</dbReference>
<sequence>MRIRYTKIEVITIKDIKLYVMQGCPFCNKVEKYVKENNLSVELVDIKADPKYEDELVRLGGKDQVPMLLVDGKPLYESDDIIEWFKEKL</sequence>
<dbReference type="Proteomes" id="UP000516160">
    <property type="component" value="Chromosome"/>
</dbReference>
<dbReference type="CDD" id="cd00570">
    <property type="entry name" value="GST_N_family"/>
    <property type="match status" value="1"/>
</dbReference>
<dbReference type="SUPFAM" id="SSF52833">
    <property type="entry name" value="Thioredoxin-like"/>
    <property type="match status" value="1"/>
</dbReference>
<dbReference type="KEGG" id="acae:HYG86_04440"/>
<dbReference type="PROSITE" id="PS50404">
    <property type="entry name" value="GST_NTER"/>
    <property type="match status" value="1"/>
</dbReference>
<evidence type="ECO:0000313" key="3">
    <source>
        <dbReference type="Proteomes" id="UP000516160"/>
    </source>
</evidence>
<name>A0A7G9WD46_ALKCA</name>
<dbReference type="EMBL" id="CP058559">
    <property type="protein sequence ID" value="QNO16608.1"/>
    <property type="molecule type" value="Genomic_DNA"/>
</dbReference>
<dbReference type="InterPro" id="IPR050983">
    <property type="entry name" value="GST_Omega/HSP26"/>
</dbReference>
<dbReference type="InterPro" id="IPR036249">
    <property type="entry name" value="Thioredoxin-like_sf"/>
</dbReference>
<dbReference type="Gene3D" id="3.40.30.10">
    <property type="entry name" value="Glutaredoxin"/>
    <property type="match status" value="1"/>
</dbReference>
<protein>
    <submittedName>
        <fullName evidence="2">Glutathione S-transferase N-terminal domain-containing protein</fullName>
    </submittedName>
</protein>
<dbReference type="AlphaFoldDB" id="A0A7G9WD46"/>
<gene>
    <name evidence="2" type="ORF">HYG86_04440</name>
</gene>